<name>A0ABW3LU88_9GAMM</name>
<dbReference type="SUPFAM" id="SSF52091">
    <property type="entry name" value="SpoIIaa-like"/>
    <property type="match status" value="1"/>
</dbReference>
<evidence type="ECO:0000313" key="4">
    <source>
        <dbReference type="Proteomes" id="UP001597033"/>
    </source>
</evidence>
<feature type="transmembrane region" description="Helical" evidence="1">
    <location>
        <begin position="166"/>
        <end position="189"/>
    </location>
</feature>
<keyword evidence="1" id="KW-0472">Membrane</keyword>
<comment type="caution">
    <text evidence="3">The sequence shown here is derived from an EMBL/GenBank/DDBJ whole genome shotgun (WGS) entry which is preliminary data.</text>
</comment>
<dbReference type="InterPro" id="IPR030802">
    <property type="entry name" value="Permease_MalE"/>
</dbReference>
<comment type="similarity">
    <text evidence="1">Belongs to the MlaE permease family.</text>
</comment>
<evidence type="ECO:0000256" key="1">
    <source>
        <dbReference type="RuleBase" id="RU362044"/>
    </source>
</evidence>
<feature type="transmembrane region" description="Helical" evidence="1">
    <location>
        <begin position="196"/>
        <end position="220"/>
    </location>
</feature>
<evidence type="ECO:0000259" key="2">
    <source>
        <dbReference type="Pfam" id="PF13466"/>
    </source>
</evidence>
<dbReference type="RefSeq" id="WP_162376247.1">
    <property type="nucleotide sequence ID" value="NZ_JBHTKN010000001.1"/>
</dbReference>
<keyword evidence="4" id="KW-1185">Reference proteome</keyword>
<feature type="transmembrane region" description="Helical" evidence="1">
    <location>
        <begin position="308"/>
        <end position="329"/>
    </location>
</feature>
<evidence type="ECO:0000313" key="3">
    <source>
        <dbReference type="EMBL" id="MFD1040904.1"/>
    </source>
</evidence>
<feature type="transmembrane region" description="Helical" evidence="1">
    <location>
        <begin position="349"/>
        <end position="368"/>
    </location>
</feature>
<dbReference type="PANTHER" id="PTHR30188">
    <property type="entry name" value="ABC TRANSPORTER PERMEASE PROTEIN-RELATED"/>
    <property type="match status" value="1"/>
</dbReference>
<dbReference type="Proteomes" id="UP001597033">
    <property type="component" value="Unassembled WGS sequence"/>
</dbReference>
<feature type="domain" description="MlaB-like STAS" evidence="2">
    <location>
        <begin position="21"/>
        <end position="92"/>
    </location>
</feature>
<keyword evidence="1" id="KW-1133">Transmembrane helix</keyword>
<reference evidence="4" key="1">
    <citation type="journal article" date="2019" name="Int. J. Syst. Evol. Microbiol.">
        <title>The Global Catalogue of Microorganisms (GCM) 10K type strain sequencing project: providing services to taxonomists for standard genome sequencing and annotation.</title>
        <authorList>
            <consortium name="The Broad Institute Genomics Platform"/>
            <consortium name="The Broad Institute Genome Sequencing Center for Infectious Disease"/>
            <person name="Wu L."/>
            <person name="Ma J."/>
        </authorList>
    </citation>
    <scope>NUCLEOTIDE SEQUENCE [LARGE SCALE GENOMIC DNA]</scope>
    <source>
        <strain evidence="4">CCUG 55854</strain>
    </source>
</reference>
<dbReference type="PANTHER" id="PTHR30188:SF3">
    <property type="entry name" value="ABC TRANSPORTER PERMEASE"/>
    <property type="match status" value="1"/>
</dbReference>
<dbReference type="Pfam" id="PF02405">
    <property type="entry name" value="MlaE"/>
    <property type="match status" value="1"/>
</dbReference>
<organism evidence="3 4">
    <name type="scientific">Pseudoxanthomonas kaohsiungensis</name>
    <dbReference type="NCBI Taxonomy" id="283923"/>
    <lineage>
        <taxon>Bacteria</taxon>
        <taxon>Pseudomonadati</taxon>
        <taxon>Pseudomonadota</taxon>
        <taxon>Gammaproteobacteria</taxon>
        <taxon>Lysobacterales</taxon>
        <taxon>Lysobacteraceae</taxon>
        <taxon>Pseudoxanthomonas</taxon>
    </lineage>
</organism>
<sequence>MTEETGSPPRWQQAQTGPGRIVLTGQWTLAHALAISDQLRAIPDDITAVDASKIGRLDSAGVMQLMRFAQRRGLDGEHLQFSAEHAALVQVIEDVSDDRPPRRRDYGFAAALERLGRATESVIRSVVGLVGFTGENLSKMLRMAREPRRFRLTATVSHMEQVGLDAVPLVALLSYLVGAVIAFLGSTILRDFGAEIYVVELVGIAFLREFAVLLTAIVLAGRTASAFTAQIGAMKSREEIDAIRTLGLDPVDLLVIPRLLALLVMLPLLTFIAMMAGLAGGVTVGAFDLDIPPQMYLSRMHETVEVRHFLVGMSKAPVFALVIGLIGCLEGLRVEGTAQSVGERTTSSVVQTISLVIILDALAALWFMHMDL</sequence>
<keyword evidence="1" id="KW-0997">Cell inner membrane</keyword>
<dbReference type="Pfam" id="PF13466">
    <property type="entry name" value="STAS_2"/>
    <property type="match status" value="1"/>
</dbReference>
<feature type="transmembrane region" description="Helical" evidence="1">
    <location>
        <begin position="259"/>
        <end position="287"/>
    </location>
</feature>
<accession>A0ABW3LU88</accession>
<gene>
    <name evidence="3" type="ORF">ACFQ2N_00885</name>
</gene>
<dbReference type="InterPro" id="IPR058548">
    <property type="entry name" value="MlaB-like_STAS"/>
</dbReference>
<dbReference type="InterPro" id="IPR003453">
    <property type="entry name" value="ABC_MlaE_roteobac"/>
</dbReference>
<dbReference type="NCBIfam" id="TIGR00056">
    <property type="entry name" value="MlaE family lipid ABC transporter permease subunit"/>
    <property type="match status" value="1"/>
</dbReference>
<protein>
    <submittedName>
        <fullName evidence="3">ABC transporter permease</fullName>
    </submittedName>
</protein>
<proteinExistence type="inferred from homology"/>
<keyword evidence="1" id="KW-0812">Transmembrane</keyword>
<comment type="subcellular location">
    <subcellularLocation>
        <location evidence="1">Cell inner membrane</location>
        <topology evidence="1">Multi-pass membrane protein</topology>
    </subcellularLocation>
</comment>
<keyword evidence="1" id="KW-1003">Cell membrane</keyword>
<dbReference type="InterPro" id="IPR036513">
    <property type="entry name" value="STAS_dom_sf"/>
</dbReference>
<dbReference type="EMBL" id="JBHTKN010000001">
    <property type="protein sequence ID" value="MFD1040904.1"/>
    <property type="molecule type" value="Genomic_DNA"/>
</dbReference>